<evidence type="ECO:0000256" key="6">
    <source>
        <dbReference type="ARBA" id="ARBA00022989"/>
    </source>
</evidence>
<dbReference type="PANTHER" id="PTHR43066">
    <property type="entry name" value="RHOMBOID-RELATED PROTEIN"/>
    <property type="match status" value="1"/>
</dbReference>
<comment type="caution">
    <text evidence="11">The sequence shown here is derived from an EMBL/GenBank/DDBJ whole genome shotgun (WGS) entry which is preliminary data.</text>
</comment>
<evidence type="ECO:0000256" key="3">
    <source>
        <dbReference type="ARBA" id="ARBA00022670"/>
    </source>
</evidence>
<organism evidence="11 12">
    <name type="scientific">Chthoniobacter flavus Ellin428</name>
    <dbReference type="NCBI Taxonomy" id="497964"/>
    <lineage>
        <taxon>Bacteria</taxon>
        <taxon>Pseudomonadati</taxon>
        <taxon>Verrucomicrobiota</taxon>
        <taxon>Spartobacteria</taxon>
        <taxon>Chthoniobacterales</taxon>
        <taxon>Chthoniobacteraceae</taxon>
        <taxon>Chthoniobacter</taxon>
    </lineage>
</organism>
<dbReference type="STRING" id="497964.CfE428DRAFT_3165"/>
<protein>
    <submittedName>
        <fullName evidence="11">Rhomboid family protein</fullName>
    </submittedName>
</protein>
<feature type="domain" description="Peptidase S54 rhomboid" evidence="9">
    <location>
        <begin position="44"/>
        <end position="185"/>
    </location>
</feature>
<dbReference type="AlphaFoldDB" id="B4D2P0"/>
<evidence type="ECO:0000256" key="2">
    <source>
        <dbReference type="ARBA" id="ARBA00009045"/>
    </source>
</evidence>
<dbReference type="GO" id="GO:0006508">
    <property type="term" value="P:proteolysis"/>
    <property type="evidence" value="ECO:0007669"/>
    <property type="project" value="UniProtKB-KW"/>
</dbReference>
<dbReference type="Gene3D" id="1.20.1540.10">
    <property type="entry name" value="Rhomboid-like"/>
    <property type="match status" value="1"/>
</dbReference>
<accession>B4D2P0</accession>
<feature type="transmembrane region" description="Helical" evidence="8">
    <location>
        <begin position="47"/>
        <end position="72"/>
    </location>
</feature>
<dbReference type="eggNOG" id="COG0705">
    <property type="taxonomic scope" value="Bacteria"/>
</dbReference>
<keyword evidence="3" id="KW-0645">Protease</keyword>
<keyword evidence="7 8" id="KW-0472">Membrane</keyword>
<dbReference type="GO" id="GO:0004252">
    <property type="term" value="F:serine-type endopeptidase activity"/>
    <property type="evidence" value="ECO:0007669"/>
    <property type="project" value="InterPro"/>
</dbReference>
<feature type="transmembrane region" description="Helical" evidence="8">
    <location>
        <begin position="148"/>
        <end position="166"/>
    </location>
</feature>
<gene>
    <name evidence="11" type="ORF">CfE428DRAFT_3165</name>
</gene>
<dbReference type="Proteomes" id="UP000005824">
    <property type="component" value="Unassembled WGS sequence"/>
</dbReference>
<dbReference type="PANTHER" id="PTHR43066:SF1">
    <property type="entry name" value="RHOMBOID PROTEIN 2"/>
    <property type="match status" value="1"/>
</dbReference>
<evidence type="ECO:0000313" key="11">
    <source>
        <dbReference type="EMBL" id="EDY19480.1"/>
    </source>
</evidence>
<evidence type="ECO:0000256" key="1">
    <source>
        <dbReference type="ARBA" id="ARBA00004141"/>
    </source>
</evidence>
<evidence type="ECO:0000256" key="4">
    <source>
        <dbReference type="ARBA" id="ARBA00022692"/>
    </source>
</evidence>
<dbReference type="EMBL" id="ABVL01000008">
    <property type="protein sequence ID" value="EDY19480.1"/>
    <property type="molecule type" value="Genomic_DNA"/>
</dbReference>
<name>B4D2P0_9BACT</name>
<evidence type="ECO:0000259" key="9">
    <source>
        <dbReference type="Pfam" id="PF01694"/>
    </source>
</evidence>
<dbReference type="SUPFAM" id="SSF144091">
    <property type="entry name" value="Rhomboid-like"/>
    <property type="match status" value="1"/>
</dbReference>
<evidence type="ECO:0000259" key="10">
    <source>
        <dbReference type="Pfam" id="PF20216"/>
    </source>
</evidence>
<dbReference type="InParanoid" id="B4D2P0"/>
<dbReference type="GO" id="GO:0016020">
    <property type="term" value="C:membrane"/>
    <property type="evidence" value="ECO:0007669"/>
    <property type="project" value="UniProtKB-SubCell"/>
</dbReference>
<evidence type="ECO:0000313" key="12">
    <source>
        <dbReference type="Proteomes" id="UP000005824"/>
    </source>
</evidence>
<dbReference type="InterPro" id="IPR022764">
    <property type="entry name" value="Peptidase_S54_rhomboid_dom"/>
</dbReference>
<keyword evidence="6 8" id="KW-1133">Transmembrane helix</keyword>
<keyword evidence="4 8" id="KW-0812">Transmembrane</keyword>
<proteinExistence type="inferred from homology"/>
<evidence type="ECO:0000256" key="7">
    <source>
        <dbReference type="ARBA" id="ARBA00023136"/>
    </source>
</evidence>
<comment type="subcellular location">
    <subcellularLocation>
        <location evidence="1">Membrane</location>
        <topology evidence="1">Multi-pass membrane protein</topology>
    </subcellularLocation>
</comment>
<keyword evidence="5" id="KW-0378">Hydrolase</keyword>
<dbReference type="Pfam" id="PF20216">
    <property type="entry name" value="DUF6576"/>
    <property type="match status" value="1"/>
</dbReference>
<evidence type="ECO:0000256" key="5">
    <source>
        <dbReference type="ARBA" id="ARBA00022801"/>
    </source>
</evidence>
<feature type="transmembrane region" description="Helical" evidence="8">
    <location>
        <begin position="172"/>
        <end position="196"/>
    </location>
</feature>
<dbReference type="InterPro" id="IPR046483">
    <property type="entry name" value="DUF6576"/>
</dbReference>
<feature type="domain" description="DUF6576" evidence="10">
    <location>
        <begin position="221"/>
        <end position="248"/>
    </location>
</feature>
<feature type="transmembrane region" description="Helical" evidence="8">
    <location>
        <begin position="84"/>
        <end position="103"/>
    </location>
</feature>
<evidence type="ECO:0000256" key="8">
    <source>
        <dbReference type="SAM" id="Phobius"/>
    </source>
</evidence>
<dbReference type="InterPro" id="IPR035952">
    <property type="entry name" value="Rhomboid-like_sf"/>
</dbReference>
<reference evidence="11 12" key="1">
    <citation type="journal article" date="2011" name="J. Bacteriol.">
        <title>Genome sequence of Chthoniobacter flavus Ellin428, an aerobic heterotrophic soil bacterium.</title>
        <authorList>
            <person name="Kant R."/>
            <person name="van Passel M.W."/>
            <person name="Palva A."/>
            <person name="Lucas S."/>
            <person name="Lapidus A."/>
            <person name="Glavina Del Rio T."/>
            <person name="Dalin E."/>
            <person name="Tice H."/>
            <person name="Bruce D."/>
            <person name="Goodwin L."/>
            <person name="Pitluck S."/>
            <person name="Larimer F.W."/>
            <person name="Land M.L."/>
            <person name="Hauser L."/>
            <person name="Sangwan P."/>
            <person name="de Vos W.M."/>
            <person name="Janssen P.H."/>
            <person name="Smidt H."/>
        </authorList>
    </citation>
    <scope>NUCLEOTIDE SEQUENCE [LARGE SCALE GENOMIC DNA]</scope>
    <source>
        <strain evidence="11 12">Ellin428</strain>
    </source>
</reference>
<dbReference type="Pfam" id="PF01694">
    <property type="entry name" value="Rhomboid"/>
    <property type="match status" value="1"/>
</dbReference>
<keyword evidence="12" id="KW-1185">Reference proteome</keyword>
<comment type="similarity">
    <text evidence="2">Belongs to the peptidase S54 family.</text>
</comment>
<sequence>MLVVALGAGAFGAQFITETLLSGQPTHEILRQWLALDDGVIKSGQWWKFLSFGLLHADPVQMAVNLLLLFLAGRELEPIVGARHFSIIYVVGNLLGGLAHWTFMSAKPLMGVSAGVSAVIVAYTTILPELEVTCHLLFVMPVRIRAKYLTWALLGVSSICWVTDTATEIGPAGMIAGAIFGWAYVKQLGYGNPLAIQRYIFDRRQRAARLARMTPEQFITAEIDPILEKIAQHGIKSLTRSERKILEQGRGKLSEKPVPKHS</sequence>